<protein>
    <submittedName>
        <fullName evidence="3">Heat shock protein DnaJ domain protein</fullName>
    </submittedName>
</protein>
<keyword evidence="3" id="KW-0346">Stress response</keyword>
<dbReference type="PRINTS" id="PR00625">
    <property type="entry name" value="JDOMAIN"/>
</dbReference>
<dbReference type="InterPro" id="IPR051938">
    <property type="entry name" value="Apopto_cytoskel_mod"/>
</dbReference>
<dbReference type="SMART" id="SM00271">
    <property type="entry name" value="DnaJ"/>
    <property type="match status" value="1"/>
</dbReference>
<dbReference type="SUPFAM" id="SSF46565">
    <property type="entry name" value="Chaperone J-domain"/>
    <property type="match status" value="1"/>
</dbReference>
<dbReference type="InterPro" id="IPR001623">
    <property type="entry name" value="DnaJ_domain"/>
</dbReference>
<dbReference type="Pfam" id="PF00226">
    <property type="entry name" value="DnaJ"/>
    <property type="match status" value="1"/>
</dbReference>
<organism evidence="3 4">
    <name type="scientific">Parvibaculum lavamentivorans (strain DS-1 / DSM 13023 / NCIMB 13966)</name>
    <dbReference type="NCBI Taxonomy" id="402881"/>
    <lineage>
        <taxon>Bacteria</taxon>
        <taxon>Pseudomonadati</taxon>
        <taxon>Pseudomonadota</taxon>
        <taxon>Alphaproteobacteria</taxon>
        <taxon>Hyphomicrobiales</taxon>
        <taxon>Parvibaculaceae</taxon>
        <taxon>Parvibaculum</taxon>
    </lineage>
</organism>
<dbReference type="eggNOG" id="COG2214">
    <property type="taxonomic scope" value="Bacteria"/>
</dbReference>
<feature type="domain" description="J" evidence="2">
    <location>
        <begin position="138"/>
        <end position="195"/>
    </location>
</feature>
<accession>A7HTV0</accession>
<dbReference type="InterPro" id="IPR036869">
    <property type="entry name" value="J_dom_sf"/>
</dbReference>
<dbReference type="HOGENOM" id="CLU_096103_0_0_5"/>
<dbReference type="PANTHER" id="PTHR44145">
    <property type="entry name" value="DNAJ HOMOLOG SUBFAMILY A MEMBER 3, MITOCHONDRIAL"/>
    <property type="match status" value="1"/>
</dbReference>
<evidence type="ECO:0000259" key="2">
    <source>
        <dbReference type="PROSITE" id="PS50076"/>
    </source>
</evidence>
<name>A7HTV0_PARL1</name>
<dbReference type="STRING" id="402881.Plav_1714"/>
<dbReference type="Proteomes" id="UP000006377">
    <property type="component" value="Chromosome"/>
</dbReference>
<gene>
    <name evidence="3" type="ordered locus">Plav_1714</name>
</gene>
<evidence type="ECO:0000313" key="4">
    <source>
        <dbReference type="Proteomes" id="UP000006377"/>
    </source>
</evidence>
<keyword evidence="1" id="KW-0143">Chaperone</keyword>
<reference evidence="3 4" key="1">
    <citation type="journal article" date="2011" name="Stand. Genomic Sci.">
        <title>Complete genome sequence of Parvibaculum lavamentivorans type strain (DS-1(T)).</title>
        <authorList>
            <person name="Schleheck D."/>
            <person name="Weiss M."/>
            <person name="Pitluck S."/>
            <person name="Bruce D."/>
            <person name="Land M.L."/>
            <person name="Han S."/>
            <person name="Saunders E."/>
            <person name="Tapia R."/>
            <person name="Detter C."/>
            <person name="Brettin T."/>
            <person name="Han J."/>
            <person name="Woyke T."/>
            <person name="Goodwin L."/>
            <person name="Pennacchio L."/>
            <person name="Nolan M."/>
            <person name="Cook A.M."/>
            <person name="Kjelleberg S."/>
            <person name="Thomas T."/>
        </authorList>
    </citation>
    <scope>NUCLEOTIDE SEQUENCE [LARGE SCALE GENOMIC DNA]</scope>
    <source>
        <strain evidence="4">DS-1 / DSM 13023 / NCIMB 13966</strain>
    </source>
</reference>
<dbReference type="AlphaFoldDB" id="A7HTV0"/>
<evidence type="ECO:0000256" key="1">
    <source>
        <dbReference type="ARBA" id="ARBA00023186"/>
    </source>
</evidence>
<sequence>MKREEAPKHCAWAGCRETGLFRAPKDRAPATPTEAGAAGAYVWFCETHIREFNQNYDFFKGMSDEDVATFQRDALTGHRPTWNLGVNAANAAFGTPFAARMRRASPFRDPFGFFDEPPGSAEREQAETRRKPRALEQQALDTLDLPASASLNEIKARYKELVKRHHPDANGGDRSAEERLRKVIQAYDYLRKSGYCS</sequence>
<proteinExistence type="predicted"/>
<keyword evidence="4" id="KW-1185">Reference proteome</keyword>
<dbReference type="PANTHER" id="PTHR44145:SF3">
    <property type="entry name" value="DNAJ HOMOLOG SUBFAMILY A MEMBER 3, MITOCHONDRIAL"/>
    <property type="match status" value="1"/>
</dbReference>
<dbReference type="PROSITE" id="PS50076">
    <property type="entry name" value="DNAJ_2"/>
    <property type="match status" value="1"/>
</dbReference>
<dbReference type="KEGG" id="pla:Plav_1714"/>
<dbReference type="Gene3D" id="1.10.287.110">
    <property type="entry name" value="DnaJ domain"/>
    <property type="match status" value="1"/>
</dbReference>
<dbReference type="CDD" id="cd06257">
    <property type="entry name" value="DnaJ"/>
    <property type="match status" value="1"/>
</dbReference>
<evidence type="ECO:0000313" key="3">
    <source>
        <dbReference type="EMBL" id="ABS63333.1"/>
    </source>
</evidence>
<dbReference type="EMBL" id="CP000774">
    <property type="protein sequence ID" value="ABS63333.1"/>
    <property type="molecule type" value="Genomic_DNA"/>
</dbReference>